<keyword evidence="2" id="KW-0547">Nucleotide-binding</keyword>
<dbReference type="GO" id="GO:0005524">
    <property type="term" value="F:ATP binding"/>
    <property type="evidence" value="ECO:0007669"/>
    <property type="project" value="UniProtKB-KW"/>
</dbReference>
<evidence type="ECO:0000256" key="5">
    <source>
        <dbReference type="PROSITE-ProRule" id="PRU00880"/>
    </source>
</evidence>
<dbReference type="PROSITE" id="PS50003">
    <property type="entry name" value="PH_DOMAIN"/>
    <property type="match status" value="1"/>
</dbReference>
<dbReference type="eggNOG" id="KOG0904">
    <property type="taxonomic scope" value="Eukaryota"/>
</dbReference>
<dbReference type="GO" id="GO:0048015">
    <property type="term" value="P:phosphatidylinositol-mediated signaling"/>
    <property type="evidence" value="ECO:0007669"/>
    <property type="project" value="TreeGrafter"/>
</dbReference>
<name>T0RTX5_SAPDV</name>
<evidence type="ECO:0000256" key="1">
    <source>
        <dbReference type="ARBA" id="ARBA00022679"/>
    </source>
</evidence>
<dbReference type="PROSITE" id="PS51547">
    <property type="entry name" value="C2_PI3K"/>
    <property type="match status" value="1"/>
</dbReference>
<organism evidence="11 12">
    <name type="scientific">Saprolegnia diclina (strain VS20)</name>
    <dbReference type="NCBI Taxonomy" id="1156394"/>
    <lineage>
        <taxon>Eukaryota</taxon>
        <taxon>Sar</taxon>
        <taxon>Stramenopiles</taxon>
        <taxon>Oomycota</taxon>
        <taxon>Saprolegniomycetes</taxon>
        <taxon>Saprolegniales</taxon>
        <taxon>Saprolegniaceae</taxon>
        <taxon>Saprolegnia</taxon>
    </lineage>
</organism>
<keyword evidence="3" id="KW-0418">Kinase</keyword>
<evidence type="ECO:0000259" key="6">
    <source>
        <dbReference type="PROSITE" id="PS50003"/>
    </source>
</evidence>
<dbReference type="GO" id="GO:0016477">
    <property type="term" value="P:cell migration"/>
    <property type="evidence" value="ECO:0007669"/>
    <property type="project" value="TreeGrafter"/>
</dbReference>
<dbReference type="InterPro" id="IPR035892">
    <property type="entry name" value="C2_domain_sf"/>
</dbReference>
<dbReference type="GeneID" id="19949241"/>
<dbReference type="InterPro" id="IPR002420">
    <property type="entry name" value="PI3K-type_C2_dom"/>
</dbReference>
<dbReference type="Gene3D" id="2.60.40.150">
    <property type="entry name" value="C2 domain"/>
    <property type="match status" value="1"/>
</dbReference>
<comment type="similarity">
    <text evidence="5">Belongs to the PI3/PI4-kinase family.</text>
</comment>
<evidence type="ECO:0000256" key="3">
    <source>
        <dbReference type="ARBA" id="ARBA00022777"/>
    </source>
</evidence>
<dbReference type="Gene3D" id="3.10.20.90">
    <property type="entry name" value="Phosphatidylinositol 3-kinase Catalytic Subunit, Chain A, domain 1"/>
    <property type="match status" value="1"/>
</dbReference>
<accession>T0RTX5</accession>
<dbReference type="GO" id="GO:0043491">
    <property type="term" value="P:phosphatidylinositol 3-kinase/protein kinase B signal transduction"/>
    <property type="evidence" value="ECO:0007669"/>
    <property type="project" value="TreeGrafter"/>
</dbReference>
<dbReference type="PANTHER" id="PTHR10048">
    <property type="entry name" value="PHOSPHATIDYLINOSITOL KINASE"/>
    <property type="match status" value="1"/>
</dbReference>
<dbReference type="SMART" id="SM00233">
    <property type="entry name" value="PH"/>
    <property type="match status" value="1"/>
</dbReference>
<dbReference type="InterPro" id="IPR016024">
    <property type="entry name" value="ARM-type_fold"/>
</dbReference>
<proteinExistence type="inferred from homology"/>
<dbReference type="AlphaFoldDB" id="T0RTX5"/>
<feature type="domain" description="PI3K/PI4K catalytic" evidence="7">
    <location>
        <begin position="803"/>
        <end position="1082"/>
    </location>
</feature>
<dbReference type="InterPro" id="IPR042236">
    <property type="entry name" value="PI3K_accessory_sf"/>
</dbReference>
<dbReference type="Gene3D" id="2.30.29.30">
    <property type="entry name" value="Pleckstrin-homology domain (PH domain)/Phosphotyrosine-binding domain (PTB)"/>
    <property type="match status" value="1"/>
</dbReference>
<protein>
    <recommendedName>
        <fullName evidence="13">PH domain-containing protein</fullName>
    </recommendedName>
</protein>
<dbReference type="InterPro" id="IPR015433">
    <property type="entry name" value="PI3/4_kinase"/>
</dbReference>
<dbReference type="CDD" id="cd00821">
    <property type="entry name" value="PH"/>
    <property type="match status" value="1"/>
</dbReference>
<dbReference type="SUPFAM" id="SSF48371">
    <property type="entry name" value="ARM repeat"/>
    <property type="match status" value="1"/>
</dbReference>
<evidence type="ECO:0000259" key="8">
    <source>
        <dbReference type="PROSITE" id="PS51545"/>
    </source>
</evidence>
<dbReference type="OrthoDB" id="67688at2759"/>
<dbReference type="STRING" id="1156394.T0RTX5"/>
<dbReference type="PROSITE" id="PS50290">
    <property type="entry name" value="PI3_4_KINASE_3"/>
    <property type="match status" value="1"/>
</dbReference>
<keyword evidence="12" id="KW-1185">Reference proteome</keyword>
<dbReference type="SMART" id="SM00145">
    <property type="entry name" value="PI3Ka"/>
    <property type="match status" value="1"/>
</dbReference>
<dbReference type="SUPFAM" id="SSF54236">
    <property type="entry name" value="Ubiquitin-like"/>
    <property type="match status" value="1"/>
</dbReference>
<evidence type="ECO:0000313" key="12">
    <source>
        <dbReference type="Proteomes" id="UP000030762"/>
    </source>
</evidence>
<dbReference type="Gene3D" id="1.10.1070.11">
    <property type="entry name" value="Phosphatidylinositol 3-/4-kinase, catalytic domain"/>
    <property type="match status" value="1"/>
</dbReference>
<gene>
    <name evidence="11" type="ORF">SDRG_08514</name>
</gene>
<dbReference type="PANTHER" id="PTHR10048:SF14">
    <property type="entry name" value="LD28067P"/>
    <property type="match status" value="1"/>
</dbReference>
<dbReference type="Gene3D" id="3.30.1010.10">
    <property type="entry name" value="Phosphatidylinositol 3-kinase Catalytic Subunit, Chain A, domain 4"/>
    <property type="match status" value="1"/>
</dbReference>
<evidence type="ECO:0000259" key="9">
    <source>
        <dbReference type="PROSITE" id="PS51546"/>
    </source>
</evidence>
<evidence type="ECO:0000313" key="11">
    <source>
        <dbReference type="EMBL" id="EQC33832.1"/>
    </source>
</evidence>
<evidence type="ECO:0008006" key="13">
    <source>
        <dbReference type="Google" id="ProtNLM"/>
    </source>
</evidence>
<sequence length="1124" mass="125072">MASDAPHPSMATSADVPTLLDLNPCAYRAAVEASTWQPVPGLAHSKETLAFRAWASEILADVHAQLSPEVLAVRATTPQYRLQADTWRASRAHELAVVGRLPFLQSSVDAPAAQPPAGVQGTLKIHLHTRLKRRYFELRPDALVFYHRRLWVQGDVRGRMALDQVVSLRPGPQLRSLQLQDIRETWLLQADTDATYNTWVHALVTSLRVAVVDARFHNSRRLAEQPNQVRVVVSASHTVGETVALLFAAYIKKRELGDDPKAYVLKVTGYRDYLIDRHQVLGRFQHVRHCLATNETLHVTLVHQRTIQAAPRPCVDHMLLDRERRTLPDASEMTTVARSGDCHAPLRLCIYRALQVPRYTTHLAPSLWSGLRETEQRPLVCKKILATLELYDAGDCLELVGETSAVTLKALPPHPGTNTSALIGIWVEPHWFTTTTPISKLPRTARLVLTLYNVHEESASAEDRHRFLSTGLQLFDADGRLRHGEQYAPLFDNPSTCTYGPLPAIGDTTLPLLHMALGQYERAIEFDWRAGSDGAAMSTVNDMPQAATLPTAAPKEDKDAALDELRTRMDCDPLLVLTTSQQRLLWAARHAVMDAFEYLPHVLACVDWSNAADVAEMLTLLPLWAAPSHTASYIALLDLPFAHEDVRQFAADQLATLPNPAIRWLLPQLVQALKFESYLASPLVKLLMTRALQNPSEIGLDFFWAIKTEVSSGHVQYKPFFGLLLNIYAETCAPAMRSSLHVQDTLFSDKGALHTIALEIEALRQTPDEMLPVFRQRLHQLNKTLPSSFQLPLDARLDVRRLRVDKCKLILSAKLPFWLEFENADVGGDPIVVVFVTNTDVRQHSLIGQLLCLMDELWRADGHDFALAPYRVVATGARVGLVSIVQHASTVQDIHVWGGGGSGDVATTAFSDWIQSQNGPRDSVGFEKAADLFSRSAAGYGIATHVLGILDRRIDTLMLTTTGRFLHIQLEHLLGGVQYDYGGQRTAPPLVTRQVVDVLGGPDHPAFLTFESRCVDAIQILRRHLHLLVAMLVLMLPANLRDLRRRDDMSHVVQALSPETSSDEMAVVIGELVKNGIHHSLTHIPDALHLWHPVVQGAKLSFRCLKTALHLWRSHLTHAATKAS</sequence>
<dbReference type="GO" id="GO:0005737">
    <property type="term" value="C:cytoplasm"/>
    <property type="evidence" value="ECO:0007669"/>
    <property type="project" value="TreeGrafter"/>
</dbReference>
<dbReference type="Gene3D" id="1.25.40.70">
    <property type="entry name" value="Phosphatidylinositol 3-kinase, accessory domain (PIK)"/>
    <property type="match status" value="1"/>
</dbReference>
<evidence type="ECO:0000259" key="10">
    <source>
        <dbReference type="PROSITE" id="PS51547"/>
    </source>
</evidence>
<dbReference type="InterPro" id="IPR000403">
    <property type="entry name" value="PI3/4_kinase_cat_dom"/>
</dbReference>
<dbReference type="SUPFAM" id="SSF50729">
    <property type="entry name" value="PH domain-like"/>
    <property type="match status" value="1"/>
</dbReference>
<evidence type="ECO:0000256" key="4">
    <source>
        <dbReference type="ARBA" id="ARBA00022840"/>
    </source>
</evidence>
<dbReference type="SMART" id="SM00146">
    <property type="entry name" value="PI3Kc"/>
    <property type="match status" value="1"/>
</dbReference>
<dbReference type="Pfam" id="PF00613">
    <property type="entry name" value="PI3Ka"/>
    <property type="match status" value="1"/>
</dbReference>
<evidence type="ECO:0000256" key="2">
    <source>
        <dbReference type="ARBA" id="ARBA00022741"/>
    </source>
</evidence>
<dbReference type="Pfam" id="PF00454">
    <property type="entry name" value="PI3_PI4_kinase"/>
    <property type="match status" value="1"/>
</dbReference>
<dbReference type="GO" id="GO:0035005">
    <property type="term" value="F:1-phosphatidylinositol-4-phosphate 3-kinase activity"/>
    <property type="evidence" value="ECO:0007669"/>
    <property type="project" value="TreeGrafter"/>
</dbReference>
<dbReference type="VEuPathDB" id="FungiDB:SDRG_08514"/>
<dbReference type="SMART" id="SM00144">
    <property type="entry name" value="PI3K_rbd"/>
    <property type="match status" value="1"/>
</dbReference>
<dbReference type="InterPro" id="IPR011009">
    <property type="entry name" value="Kinase-like_dom_sf"/>
</dbReference>
<dbReference type="InterPro" id="IPR000341">
    <property type="entry name" value="PI3K_Ras-bd_dom"/>
</dbReference>
<dbReference type="InterPro" id="IPR036940">
    <property type="entry name" value="PI3/4_kinase_cat_sf"/>
</dbReference>
<keyword evidence="1" id="KW-0808">Transferase</keyword>
<dbReference type="Pfam" id="PF00792">
    <property type="entry name" value="PI3K_C2"/>
    <property type="match status" value="1"/>
</dbReference>
<feature type="domain" description="PIK helical" evidence="8">
    <location>
        <begin position="551"/>
        <end position="731"/>
    </location>
</feature>
<dbReference type="InterPro" id="IPR029071">
    <property type="entry name" value="Ubiquitin-like_domsf"/>
</dbReference>
<dbReference type="Pfam" id="PF00794">
    <property type="entry name" value="PI3K_rbd"/>
    <property type="match status" value="1"/>
</dbReference>
<dbReference type="GO" id="GO:0016303">
    <property type="term" value="F:1-phosphatidylinositol-3-kinase activity"/>
    <property type="evidence" value="ECO:0007669"/>
    <property type="project" value="TreeGrafter"/>
</dbReference>
<dbReference type="PROSITE" id="PS51546">
    <property type="entry name" value="PI3K_RBD"/>
    <property type="match status" value="1"/>
</dbReference>
<dbReference type="InterPro" id="IPR001263">
    <property type="entry name" value="PI3K_accessory_dom"/>
</dbReference>
<dbReference type="SUPFAM" id="SSF56112">
    <property type="entry name" value="Protein kinase-like (PK-like)"/>
    <property type="match status" value="1"/>
</dbReference>
<dbReference type="SUPFAM" id="SSF49562">
    <property type="entry name" value="C2 domain (Calcium/lipid-binding domain, CaLB)"/>
    <property type="match status" value="1"/>
</dbReference>
<reference evidence="11 12" key="1">
    <citation type="submission" date="2012-04" db="EMBL/GenBank/DDBJ databases">
        <title>The Genome Sequence of Saprolegnia declina VS20.</title>
        <authorList>
            <consortium name="The Broad Institute Genome Sequencing Platform"/>
            <person name="Russ C."/>
            <person name="Nusbaum C."/>
            <person name="Tyler B."/>
            <person name="van West P."/>
            <person name="Dieguez-Uribeondo J."/>
            <person name="de Bruijn I."/>
            <person name="Tripathy S."/>
            <person name="Jiang R."/>
            <person name="Young S.K."/>
            <person name="Zeng Q."/>
            <person name="Gargeya S."/>
            <person name="Fitzgerald M."/>
            <person name="Haas B."/>
            <person name="Abouelleil A."/>
            <person name="Alvarado L."/>
            <person name="Arachchi H.M."/>
            <person name="Berlin A."/>
            <person name="Chapman S.B."/>
            <person name="Goldberg J."/>
            <person name="Griggs A."/>
            <person name="Gujja S."/>
            <person name="Hansen M."/>
            <person name="Howarth C."/>
            <person name="Imamovic A."/>
            <person name="Larimer J."/>
            <person name="McCowen C."/>
            <person name="Montmayeur A."/>
            <person name="Murphy C."/>
            <person name="Neiman D."/>
            <person name="Pearson M."/>
            <person name="Priest M."/>
            <person name="Roberts A."/>
            <person name="Saif S."/>
            <person name="Shea T."/>
            <person name="Sisk P."/>
            <person name="Sykes S."/>
            <person name="Wortman J."/>
            <person name="Nusbaum C."/>
            <person name="Birren B."/>
        </authorList>
    </citation>
    <scope>NUCLEOTIDE SEQUENCE [LARGE SCALE GENOMIC DNA]</scope>
    <source>
        <strain evidence="11 12">VS20</strain>
    </source>
</reference>
<dbReference type="InterPro" id="IPR001849">
    <property type="entry name" value="PH_domain"/>
</dbReference>
<dbReference type="GO" id="GO:0005886">
    <property type="term" value="C:plasma membrane"/>
    <property type="evidence" value="ECO:0007669"/>
    <property type="project" value="TreeGrafter"/>
</dbReference>
<dbReference type="Proteomes" id="UP000030762">
    <property type="component" value="Unassembled WGS sequence"/>
</dbReference>
<feature type="domain" description="PI3K-RBD" evidence="9">
    <location>
        <begin position="207"/>
        <end position="303"/>
    </location>
</feature>
<dbReference type="RefSeq" id="XP_008612627.1">
    <property type="nucleotide sequence ID" value="XM_008614405.1"/>
</dbReference>
<dbReference type="InterPro" id="IPR011993">
    <property type="entry name" value="PH-like_dom_sf"/>
</dbReference>
<dbReference type="PROSITE" id="PS51545">
    <property type="entry name" value="PIK_HELICAL"/>
    <property type="match status" value="1"/>
</dbReference>
<dbReference type="InParanoid" id="T0RTX5"/>
<feature type="domain" description="PH" evidence="6">
    <location>
        <begin position="116"/>
        <end position="208"/>
    </location>
</feature>
<evidence type="ECO:0000259" key="7">
    <source>
        <dbReference type="PROSITE" id="PS50290"/>
    </source>
</evidence>
<feature type="domain" description="C2 PI3K-type" evidence="10">
    <location>
        <begin position="342"/>
        <end position="527"/>
    </location>
</feature>
<dbReference type="EMBL" id="JH767157">
    <property type="protein sequence ID" value="EQC33832.1"/>
    <property type="molecule type" value="Genomic_DNA"/>
</dbReference>
<keyword evidence="4" id="KW-0067">ATP-binding</keyword>
<dbReference type="GO" id="GO:0005942">
    <property type="term" value="C:phosphatidylinositol 3-kinase complex"/>
    <property type="evidence" value="ECO:0007669"/>
    <property type="project" value="TreeGrafter"/>
</dbReference>